<evidence type="ECO:0000256" key="1">
    <source>
        <dbReference type="SAM" id="MobiDB-lite"/>
    </source>
</evidence>
<gene>
    <name evidence="2" type="ORF">C8Q69DRAFT_505619</name>
</gene>
<keyword evidence="3" id="KW-1185">Reference proteome</keyword>
<feature type="compositionally biased region" description="Polar residues" evidence="1">
    <location>
        <begin position="193"/>
        <end position="203"/>
    </location>
</feature>
<feature type="compositionally biased region" description="Low complexity" evidence="1">
    <location>
        <begin position="351"/>
        <end position="364"/>
    </location>
</feature>
<sequence>MGKGQRARLAATRERWRILAEGIRKAETEIETGVPAATPPVIASPSLQSVAVMESVEHFPALPTCETSLVKKGNEEKEKETEVEHVLGADISEIAAEKHDENKVDTTNKHADEGEEAPTAIIDTKTKDAPAPTGISKQPATPLTAEDNAQSNSKKKQRPKRKNRFNNQHDKLKKKENRRSETAPTVPGAATAENKQSAEPRITNSTEFASVPFHRQYEQLHWGPLYPAAYPTTYHPVYPPYLSPYSGLGGTVRRNYISQSSGVANMTEHTYSHYLSPYSGQGGMARRHFVPQISGAANMNHYNHFSGLGGTARHSLVLPPPGFGNMNQYSPRRNRGSRFFPRERANENRNRNQAAAAESAQSAELRATAPDFVPSDKQT</sequence>
<evidence type="ECO:0000313" key="2">
    <source>
        <dbReference type="EMBL" id="RWQ96737.1"/>
    </source>
</evidence>
<dbReference type="AlphaFoldDB" id="A0A443HY12"/>
<proteinExistence type="predicted"/>
<feature type="region of interest" description="Disordered" evidence="1">
    <location>
        <begin position="321"/>
        <end position="379"/>
    </location>
</feature>
<feature type="compositionally biased region" description="Polar residues" evidence="1">
    <location>
        <begin position="135"/>
        <end position="152"/>
    </location>
</feature>
<name>A0A443HY12_BYSSP</name>
<accession>A0A443HY12</accession>
<comment type="caution">
    <text evidence="2">The sequence shown here is derived from an EMBL/GenBank/DDBJ whole genome shotgun (WGS) entry which is preliminary data.</text>
</comment>
<dbReference type="Proteomes" id="UP000283841">
    <property type="component" value="Unassembled WGS sequence"/>
</dbReference>
<dbReference type="RefSeq" id="XP_028486382.1">
    <property type="nucleotide sequence ID" value="XM_028632723.1"/>
</dbReference>
<evidence type="ECO:0000313" key="3">
    <source>
        <dbReference type="Proteomes" id="UP000283841"/>
    </source>
</evidence>
<dbReference type="EMBL" id="RCNU01000003">
    <property type="protein sequence ID" value="RWQ96737.1"/>
    <property type="molecule type" value="Genomic_DNA"/>
</dbReference>
<organism evidence="2 3">
    <name type="scientific">Byssochlamys spectabilis</name>
    <name type="common">Paecilomyces variotii</name>
    <dbReference type="NCBI Taxonomy" id="264951"/>
    <lineage>
        <taxon>Eukaryota</taxon>
        <taxon>Fungi</taxon>
        <taxon>Dikarya</taxon>
        <taxon>Ascomycota</taxon>
        <taxon>Pezizomycotina</taxon>
        <taxon>Eurotiomycetes</taxon>
        <taxon>Eurotiomycetidae</taxon>
        <taxon>Eurotiales</taxon>
        <taxon>Thermoascaceae</taxon>
        <taxon>Paecilomyces</taxon>
    </lineage>
</organism>
<feature type="region of interest" description="Disordered" evidence="1">
    <location>
        <begin position="88"/>
        <end position="203"/>
    </location>
</feature>
<feature type="compositionally biased region" description="Basic and acidic residues" evidence="1">
    <location>
        <begin position="95"/>
        <end position="112"/>
    </location>
</feature>
<feature type="compositionally biased region" description="Basic and acidic residues" evidence="1">
    <location>
        <begin position="340"/>
        <end position="350"/>
    </location>
</feature>
<reference evidence="2 3" key="1">
    <citation type="journal article" date="2018" name="Front. Microbiol.">
        <title>Genomic and genetic insights into a cosmopolitan fungus, Paecilomyces variotii (Eurotiales).</title>
        <authorList>
            <person name="Urquhart A.S."/>
            <person name="Mondo S.J."/>
            <person name="Makela M.R."/>
            <person name="Hane J.K."/>
            <person name="Wiebenga A."/>
            <person name="He G."/>
            <person name="Mihaltcheva S."/>
            <person name="Pangilinan J."/>
            <person name="Lipzen A."/>
            <person name="Barry K."/>
            <person name="de Vries R.P."/>
            <person name="Grigoriev I.V."/>
            <person name="Idnurm A."/>
        </authorList>
    </citation>
    <scope>NUCLEOTIDE SEQUENCE [LARGE SCALE GENOMIC DNA]</scope>
    <source>
        <strain evidence="2 3">CBS 101075</strain>
    </source>
</reference>
<dbReference type="GeneID" id="39602000"/>
<dbReference type="VEuPathDB" id="FungiDB:C8Q69DRAFT_505619"/>
<feature type="compositionally biased region" description="Basic residues" evidence="1">
    <location>
        <begin position="153"/>
        <end position="164"/>
    </location>
</feature>
<protein>
    <submittedName>
        <fullName evidence="2">Uncharacterized protein</fullName>
    </submittedName>
</protein>